<dbReference type="HOGENOM" id="CLU_2590669_0_0_1"/>
<keyword evidence="3" id="KW-1185">Reference proteome</keyword>
<sequence length="80" mass="8903">MAARDLYKDGLGYSDWQSTPPEQMDRRDSDSTANSYDHLDHGTHCTSSTTSIPRQRQPLSTVGTTPGGNFTAFHMPSTRR</sequence>
<feature type="region of interest" description="Disordered" evidence="1">
    <location>
        <begin position="1"/>
        <end position="80"/>
    </location>
</feature>
<evidence type="ECO:0000313" key="3">
    <source>
        <dbReference type="Proteomes" id="UP000054018"/>
    </source>
</evidence>
<evidence type="ECO:0000256" key="1">
    <source>
        <dbReference type="SAM" id="MobiDB-lite"/>
    </source>
</evidence>
<feature type="compositionally biased region" description="Polar residues" evidence="1">
    <location>
        <begin position="44"/>
        <end position="68"/>
    </location>
</feature>
<gene>
    <name evidence="2" type="ORF">PISMIDRAFT_678915</name>
</gene>
<accession>A0A0C9ZW56</accession>
<dbReference type="AlphaFoldDB" id="A0A0C9ZW56"/>
<name>A0A0C9ZW56_9AGAM</name>
<organism evidence="2 3">
    <name type="scientific">Pisolithus microcarpus 441</name>
    <dbReference type="NCBI Taxonomy" id="765257"/>
    <lineage>
        <taxon>Eukaryota</taxon>
        <taxon>Fungi</taxon>
        <taxon>Dikarya</taxon>
        <taxon>Basidiomycota</taxon>
        <taxon>Agaricomycotina</taxon>
        <taxon>Agaricomycetes</taxon>
        <taxon>Agaricomycetidae</taxon>
        <taxon>Boletales</taxon>
        <taxon>Sclerodermatineae</taxon>
        <taxon>Pisolithaceae</taxon>
        <taxon>Pisolithus</taxon>
    </lineage>
</organism>
<protein>
    <submittedName>
        <fullName evidence="2">Uncharacterized protein</fullName>
    </submittedName>
</protein>
<dbReference type="Proteomes" id="UP000054018">
    <property type="component" value="Unassembled WGS sequence"/>
</dbReference>
<reference evidence="3" key="2">
    <citation type="submission" date="2015-01" db="EMBL/GenBank/DDBJ databases">
        <title>Evolutionary Origins and Diversification of the Mycorrhizal Mutualists.</title>
        <authorList>
            <consortium name="DOE Joint Genome Institute"/>
            <consortium name="Mycorrhizal Genomics Consortium"/>
            <person name="Kohler A."/>
            <person name="Kuo A."/>
            <person name="Nagy L.G."/>
            <person name="Floudas D."/>
            <person name="Copeland A."/>
            <person name="Barry K.W."/>
            <person name="Cichocki N."/>
            <person name="Veneault-Fourrey C."/>
            <person name="LaButti K."/>
            <person name="Lindquist E.A."/>
            <person name="Lipzen A."/>
            <person name="Lundell T."/>
            <person name="Morin E."/>
            <person name="Murat C."/>
            <person name="Riley R."/>
            <person name="Ohm R."/>
            <person name="Sun H."/>
            <person name="Tunlid A."/>
            <person name="Henrissat B."/>
            <person name="Grigoriev I.V."/>
            <person name="Hibbett D.S."/>
            <person name="Martin F."/>
        </authorList>
    </citation>
    <scope>NUCLEOTIDE SEQUENCE [LARGE SCALE GENOMIC DNA]</scope>
    <source>
        <strain evidence="3">441</strain>
    </source>
</reference>
<reference evidence="2 3" key="1">
    <citation type="submission" date="2014-04" db="EMBL/GenBank/DDBJ databases">
        <authorList>
            <consortium name="DOE Joint Genome Institute"/>
            <person name="Kuo A."/>
            <person name="Kohler A."/>
            <person name="Costa M.D."/>
            <person name="Nagy L.G."/>
            <person name="Floudas D."/>
            <person name="Copeland A."/>
            <person name="Barry K.W."/>
            <person name="Cichocki N."/>
            <person name="Veneault-Fourrey C."/>
            <person name="LaButti K."/>
            <person name="Lindquist E.A."/>
            <person name="Lipzen A."/>
            <person name="Lundell T."/>
            <person name="Morin E."/>
            <person name="Murat C."/>
            <person name="Sun H."/>
            <person name="Tunlid A."/>
            <person name="Henrissat B."/>
            <person name="Grigoriev I.V."/>
            <person name="Hibbett D.S."/>
            <person name="Martin F."/>
            <person name="Nordberg H.P."/>
            <person name="Cantor M.N."/>
            <person name="Hua S.X."/>
        </authorList>
    </citation>
    <scope>NUCLEOTIDE SEQUENCE [LARGE SCALE GENOMIC DNA]</scope>
    <source>
        <strain evidence="2 3">441</strain>
    </source>
</reference>
<dbReference type="EMBL" id="KN833722">
    <property type="protein sequence ID" value="KIK23898.1"/>
    <property type="molecule type" value="Genomic_DNA"/>
</dbReference>
<evidence type="ECO:0000313" key="2">
    <source>
        <dbReference type="EMBL" id="KIK23898.1"/>
    </source>
</evidence>
<proteinExistence type="predicted"/>